<evidence type="ECO:0008006" key="3">
    <source>
        <dbReference type="Google" id="ProtNLM"/>
    </source>
</evidence>
<reference evidence="1 2" key="1">
    <citation type="submission" date="2020-08" db="EMBL/GenBank/DDBJ databases">
        <title>Genomic Encyclopedia of Type Strains, Phase IV (KMG-V): Genome sequencing to study the core and pangenomes of soil and plant-associated prokaryotes.</title>
        <authorList>
            <person name="Whitman W."/>
        </authorList>
    </citation>
    <scope>NUCLEOTIDE SEQUENCE [LARGE SCALE GENOMIC DNA]</scope>
    <source>
        <strain evidence="1 2">M2T3</strain>
    </source>
</reference>
<organism evidence="1 2">
    <name type="scientific">Pedobacter cryoconitis</name>
    <dbReference type="NCBI Taxonomy" id="188932"/>
    <lineage>
        <taxon>Bacteria</taxon>
        <taxon>Pseudomonadati</taxon>
        <taxon>Bacteroidota</taxon>
        <taxon>Sphingobacteriia</taxon>
        <taxon>Sphingobacteriales</taxon>
        <taxon>Sphingobacteriaceae</taxon>
        <taxon>Pedobacter</taxon>
    </lineage>
</organism>
<evidence type="ECO:0000313" key="2">
    <source>
        <dbReference type="Proteomes" id="UP000521017"/>
    </source>
</evidence>
<name>A0A7X0MJ42_9SPHI</name>
<dbReference type="AlphaFoldDB" id="A0A7X0MJ42"/>
<protein>
    <recommendedName>
        <fullName evidence="3">Carboxypeptidase-like protein</fullName>
    </recommendedName>
</protein>
<comment type="caution">
    <text evidence="1">The sequence shown here is derived from an EMBL/GenBank/DDBJ whole genome shotgun (WGS) entry which is preliminary data.</text>
</comment>
<gene>
    <name evidence="1" type="ORF">HDF25_003240</name>
</gene>
<dbReference type="SUPFAM" id="SSF49464">
    <property type="entry name" value="Carboxypeptidase regulatory domain-like"/>
    <property type="match status" value="1"/>
</dbReference>
<dbReference type="Proteomes" id="UP000521017">
    <property type="component" value="Unassembled WGS sequence"/>
</dbReference>
<dbReference type="Pfam" id="PF13715">
    <property type="entry name" value="CarbopepD_reg_2"/>
    <property type="match status" value="1"/>
</dbReference>
<dbReference type="EMBL" id="JACHCC010000008">
    <property type="protein sequence ID" value="MBB6501077.1"/>
    <property type="molecule type" value="Genomic_DNA"/>
</dbReference>
<sequence length="410" mass="46286">MIKKGYLILCLIFGVHHLLDAQELLKVEGLIVNENNVPLPNVNLRIKEQMSSVTNNEGEFILKFPEALNKDTLSISCVGFQSIKIPLSTVSGKLRLILKPRLVDLAEVAIYSGTPESIVKKAIKNIPANYAQTPFELVGFYREIAKIDAGYLSFAEASLNILMRGYGQKKNKDFIIVNKERNLKKVGNEVVNNPFKASLKGVPFVILENDLIQNPGAILGERYLAKYNYEISGSSSINGEEAFVITFDQKDNIREALYKGTIVIIKGSYAIASIDFSLSPKGKQYIGSDVPFVLRPLVRLMGYSFQKLNEQLSCRYAKIKNKWYPQFYSIATTHHVKARKEHIDGNLQLSAELFISNVNGKPLKKYDQADRMPRDYSFNKNAVDYSDDYWGDYNFIKPTTSLKKIAETIK</sequence>
<accession>A0A7X0MJ42</accession>
<dbReference type="InterPro" id="IPR008969">
    <property type="entry name" value="CarboxyPept-like_regulatory"/>
</dbReference>
<proteinExistence type="predicted"/>
<dbReference type="RefSeq" id="WP_184626462.1">
    <property type="nucleotide sequence ID" value="NZ_JACHCC010000008.1"/>
</dbReference>
<evidence type="ECO:0000313" key="1">
    <source>
        <dbReference type="EMBL" id="MBB6501077.1"/>
    </source>
</evidence>